<dbReference type="EMBL" id="BJFL01000005">
    <property type="protein sequence ID" value="GDY29872.1"/>
    <property type="molecule type" value="Genomic_DNA"/>
</dbReference>
<feature type="transmembrane region" description="Helical" evidence="1">
    <location>
        <begin position="70"/>
        <end position="89"/>
    </location>
</feature>
<name>A0A4D4J470_9PSEU</name>
<reference evidence="4" key="1">
    <citation type="submission" date="2019-04" db="EMBL/GenBank/DDBJ databases">
        <title>Draft genome sequence of Pseudonocardiaceae bacterium SL3-2-4.</title>
        <authorList>
            <person name="Ningsih F."/>
            <person name="Yokota A."/>
            <person name="Sakai Y."/>
            <person name="Nanatani K."/>
            <person name="Yabe S."/>
            <person name="Oetari A."/>
            <person name="Sjamsuridzal W."/>
        </authorList>
    </citation>
    <scope>NUCLEOTIDE SEQUENCE [LARGE SCALE GENOMIC DNA]</scope>
    <source>
        <strain evidence="4">SL3-2-4</strain>
    </source>
</reference>
<feature type="domain" description="VanZ-like" evidence="2">
    <location>
        <begin position="82"/>
        <end position="193"/>
    </location>
</feature>
<protein>
    <recommendedName>
        <fullName evidence="2">VanZ-like domain-containing protein</fullName>
    </recommendedName>
</protein>
<feature type="transmembrane region" description="Helical" evidence="1">
    <location>
        <begin position="181"/>
        <end position="201"/>
    </location>
</feature>
<evidence type="ECO:0000313" key="4">
    <source>
        <dbReference type="Proteomes" id="UP000298860"/>
    </source>
</evidence>
<keyword evidence="1" id="KW-1133">Transmembrane helix</keyword>
<feature type="transmembrane region" description="Helical" evidence="1">
    <location>
        <begin position="151"/>
        <end position="169"/>
    </location>
</feature>
<dbReference type="AlphaFoldDB" id="A0A4D4J470"/>
<keyword evidence="1" id="KW-0812">Transmembrane</keyword>
<accession>A0A4D4J470</accession>
<comment type="caution">
    <text evidence="3">The sequence shown here is derived from an EMBL/GenBank/DDBJ whole genome shotgun (WGS) entry which is preliminary data.</text>
</comment>
<keyword evidence="4" id="KW-1185">Reference proteome</keyword>
<evidence type="ECO:0000259" key="2">
    <source>
        <dbReference type="Pfam" id="PF04892"/>
    </source>
</evidence>
<dbReference type="Proteomes" id="UP000298860">
    <property type="component" value="Unassembled WGS sequence"/>
</dbReference>
<dbReference type="InterPro" id="IPR006976">
    <property type="entry name" value="VanZ-like"/>
</dbReference>
<feature type="transmembrane region" description="Helical" evidence="1">
    <location>
        <begin position="122"/>
        <end position="139"/>
    </location>
</feature>
<gene>
    <name evidence="3" type="ORF">GTS_15050</name>
</gene>
<organism evidence="3 4">
    <name type="scientific">Gandjariella thermophila</name>
    <dbReference type="NCBI Taxonomy" id="1931992"/>
    <lineage>
        <taxon>Bacteria</taxon>
        <taxon>Bacillati</taxon>
        <taxon>Actinomycetota</taxon>
        <taxon>Actinomycetes</taxon>
        <taxon>Pseudonocardiales</taxon>
        <taxon>Pseudonocardiaceae</taxon>
        <taxon>Gandjariella</taxon>
    </lineage>
</organism>
<sequence>MSLLPDSVVTSLGAHGAGPVSLGAVVRDTGLFPALLVYPLVGALLAVPVEASGERLRGWPMALRVARTGVLGYLTAGMILLAALPGPGWRGDGIRARVVELVPLRALVGFDPAEGMVWSSPWWHVATGALFVPFALLLVLRPGGPLRMRWVLAISAAFAVLLECLQYVLGVNRLSSVDDVLLALVGATVGALLGHGLRALADHRR</sequence>
<evidence type="ECO:0000313" key="3">
    <source>
        <dbReference type="EMBL" id="GDY29872.1"/>
    </source>
</evidence>
<feature type="transmembrane region" description="Helical" evidence="1">
    <location>
        <begin position="30"/>
        <end position="49"/>
    </location>
</feature>
<keyword evidence="1" id="KW-0472">Membrane</keyword>
<evidence type="ECO:0000256" key="1">
    <source>
        <dbReference type="SAM" id="Phobius"/>
    </source>
</evidence>
<dbReference type="Pfam" id="PF04892">
    <property type="entry name" value="VanZ"/>
    <property type="match status" value="1"/>
</dbReference>
<proteinExistence type="predicted"/>